<keyword evidence="1" id="KW-0812">Transmembrane</keyword>
<dbReference type="InterPro" id="IPR057209">
    <property type="entry name" value="DUF7887"/>
</dbReference>
<dbReference type="Proteomes" id="UP001642360">
    <property type="component" value="Unassembled WGS sequence"/>
</dbReference>
<sequence length="117" mass="12837">MLITGNRVISNNIFSSLVVNKNGRKFGTTTLAQKRDFSESQQQPPIFPLRVSNTILARSAVAVFALGFIDAGGDWTRIGVISKESEDLLKVAAFVVVPLCVFLIFSFSRKAEDESLN</sequence>
<dbReference type="PANTHER" id="PTHR38389">
    <property type="entry name" value="DNA-DIRECTED RNA POLYMERASE SUBUNIT BETA"/>
    <property type="match status" value="1"/>
</dbReference>
<evidence type="ECO:0000259" key="2">
    <source>
        <dbReference type="Pfam" id="PF25397"/>
    </source>
</evidence>
<dbReference type="AlphaFoldDB" id="A0ABC8THY9"/>
<dbReference type="EMBL" id="CAUOFW020005169">
    <property type="protein sequence ID" value="CAK9168894.1"/>
    <property type="molecule type" value="Genomic_DNA"/>
</dbReference>
<keyword evidence="1" id="KW-0472">Membrane</keyword>
<organism evidence="3 4">
    <name type="scientific">Ilex paraguariensis</name>
    <name type="common">yerba mate</name>
    <dbReference type="NCBI Taxonomy" id="185542"/>
    <lineage>
        <taxon>Eukaryota</taxon>
        <taxon>Viridiplantae</taxon>
        <taxon>Streptophyta</taxon>
        <taxon>Embryophyta</taxon>
        <taxon>Tracheophyta</taxon>
        <taxon>Spermatophyta</taxon>
        <taxon>Magnoliopsida</taxon>
        <taxon>eudicotyledons</taxon>
        <taxon>Gunneridae</taxon>
        <taxon>Pentapetalae</taxon>
        <taxon>asterids</taxon>
        <taxon>campanulids</taxon>
        <taxon>Aquifoliales</taxon>
        <taxon>Aquifoliaceae</taxon>
        <taxon>Ilex</taxon>
    </lineage>
</organism>
<keyword evidence="4" id="KW-1185">Reference proteome</keyword>
<evidence type="ECO:0000313" key="4">
    <source>
        <dbReference type="Proteomes" id="UP001642360"/>
    </source>
</evidence>
<comment type="caution">
    <text evidence="3">The sequence shown here is derived from an EMBL/GenBank/DDBJ whole genome shotgun (WGS) entry which is preliminary data.</text>
</comment>
<gene>
    <name evidence="3" type="ORF">ILEXP_LOCUS38309</name>
</gene>
<feature type="transmembrane region" description="Helical" evidence="1">
    <location>
        <begin position="88"/>
        <end position="107"/>
    </location>
</feature>
<proteinExistence type="predicted"/>
<reference evidence="3 4" key="1">
    <citation type="submission" date="2024-02" db="EMBL/GenBank/DDBJ databases">
        <authorList>
            <person name="Vignale AGUSTIN F."/>
            <person name="Sosa J E."/>
            <person name="Modenutti C."/>
        </authorList>
    </citation>
    <scope>NUCLEOTIDE SEQUENCE [LARGE SCALE GENOMIC DNA]</scope>
</reference>
<keyword evidence="1" id="KW-1133">Transmembrane helix</keyword>
<dbReference type="PANTHER" id="PTHR38389:SF1">
    <property type="entry name" value="DNA-DIRECTED RNA POLYMERASE SUBUNIT BETA"/>
    <property type="match status" value="1"/>
</dbReference>
<dbReference type="Pfam" id="PF25397">
    <property type="entry name" value="DUF7887"/>
    <property type="match status" value="1"/>
</dbReference>
<feature type="domain" description="DUF7887" evidence="2">
    <location>
        <begin position="51"/>
        <end position="110"/>
    </location>
</feature>
<feature type="transmembrane region" description="Helical" evidence="1">
    <location>
        <begin position="55"/>
        <end position="76"/>
    </location>
</feature>
<accession>A0ABC8THY9</accession>
<name>A0ABC8THY9_9AQUA</name>
<protein>
    <recommendedName>
        <fullName evidence="2">DUF7887 domain-containing protein</fullName>
    </recommendedName>
</protein>
<evidence type="ECO:0000313" key="3">
    <source>
        <dbReference type="EMBL" id="CAK9168894.1"/>
    </source>
</evidence>
<evidence type="ECO:0000256" key="1">
    <source>
        <dbReference type="SAM" id="Phobius"/>
    </source>
</evidence>